<accession>A0A914RGH9</accession>
<dbReference type="WBParaSite" id="PEQ_0000568101-mRNA-1">
    <property type="protein sequence ID" value="PEQ_0000568101-mRNA-1"/>
    <property type="gene ID" value="PEQ_0000568101"/>
</dbReference>
<sequence>MSGEIACDGQRFDKEGSMLDIIEYSCRESEADSDGHRCTYPSVVDRCTGFR</sequence>
<dbReference type="Proteomes" id="UP000887564">
    <property type="component" value="Unplaced"/>
</dbReference>
<proteinExistence type="predicted"/>
<dbReference type="AlphaFoldDB" id="A0A914RGH9"/>
<organism evidence="1 2">
    <name type="scientific">Parascaris equorum</name>
    <name type="common">Equine roundworm</name>
    <dbReference type="NCBI Taxonomy" id="6256"/>
    <lineage>
        <taxon>Eukaryota</taxon>
        <taxon>Metazoa</taxon>
        <taxon>Ecdysozoa</taxon>
        <taxon>Nematoda</taxon>
        <taxon>Chromadorea</taxon>
        <taxon>Rhabditida</taxon>
        <taxon>Spirurina</taxon>
        <taxon>Ascaridomorpha</taxon>
        <taxon>Ascaridoidea</taxon>
        <taxon>Ascarididae</taxon>
        <taxon>Parascaris</taxon>
    </lineage>
</organism>
<evidence type="ECO:0000313" key="1">
    <source>
        <dbReference type="Proteomes" id="UP000887564"/>
    </source>
</evidence>
<reference evidence="2" key="1">
    <citation type="submission" date="2022-11" db="UniProtKB">
        <authorList>
            <consortium name="WormBaseParasite"/>
        </authorList>
    </citation>
    <scope>IDENTIFICATION</scope>
</reference>
<evidence type="ECO:0000313" key="2">
    <source>
        <dbReference type="WBParaSite" id="PEQ_0000568101-mRNA-1"/>
    </source>
</evidence>
<name>A0A914RGH9_PAREQ</name>
<keyword evidence="1" id="KW-1185">Reference proteome</keyword>
<protein>
    <submittedName>
        <fullName evidence="2">Uncharacterized protein</fullName>
    </submittedName>
</protein>